<sequence>MILLRIRGALASGAIALAVSGCASIAPDSSFAEVSALVEARTGAAPGWARTDEDRAALSASVDSLLEARVGMDEAVAIAFLNSPAIQSDLEELGIARAAFLSAVLPPNPVIEVVRAARGNELEVKVSVSLLELLFWPQRARAGEARMDAARADAARRLAEAAADVRIAYVDYVAARQALDLYEQAESAGEAARLAAQAIYAAGNIARVDLDRQRQFAARMTAERMRAEGRIGPAFERLTAVLGLDGQQAAALQTLSRLPAPPNRMIDADRVAEEAVSDSFPVAVAEARLREVASRRGIRNVEALLGDVELIGEFERQGRWSEAYGLGFTLPLDLGASGRLRAGAEFRQAWQQLQQARLESLTASRSAAMRAEAARELALFHRDVSLRISADVFDGVVRDFNAMQIGMFELLQARRDRVEAGRDYVQAVAEYWQARADLERHVRLADIETSSDPSRRQETPANAPSPATHDRAHQHEGHVH</sequence>
<reference evidence="4" key="1">
    <citation type="journal article" date="2019" name="Int. J. Syst. Evol. Microbiol.">
        <title>The Global Catalogue of Microorganisms (GCM) 10K type strain sequencing project: providing services to taxonomists for standard genome sequencing and annotation.</title>
        <authorList>
            <consortium name="The Broad Institute Genomics Platform"/>
            <consortium name="The Broad Institute Genome Sequencing Center for Infectious Disease"/>
            <person name="Wu L."/>
            <person name="Ma J."/>
        </authorList>
    </citation>
    <scope>NUCLEOTIDE SEQUENCE [LARGE SCALE GENOMIC DNA]</scope>
    <source>
        <strain evidence="4">CCUG 62981</strain>
    </source>
</reference>
<organism evidence="3 4">
    <name type="scientific">Glycocaulis abyssi</name>
    <dbReference type="NCBI Taxonomy" id="1433403"/>
    <lineage>
        <taxon>Bacteria</taxon>
        <taxon>Pseudomonadati</taxon>
        <taxon>Pseudomonadota</taxon>
        <taxon>Alphaproteobacteria</taxon>
        <taxon>Maricaulales</taxon>
        <taxon>Maricaulaceae</taxon>
        <taxon>Glycocaulis</taxon>
    </lineage>
</organism>
<dbReference type="Proteomes" id="UP001596024">
    <property type="component" value="Unassembled WGS sequence"/>
</dbReference>
<evidence type="ECO:0000313" key="3">
    <source>
        <dbReference type="EMBL" id="MFC4726359.1"/>
    </source>
</evidence>
<feature type="chain" id="PRO_5046595774" evidence="2">
    <location>
        <begin position="26"/>
        <end position="480"/>
    </location>
</feature>
<accession>A0ABV9NFL6</accession>
<dbReference type="PANTHER" id="PTHR30203:SF24">
    <property type="entry name" value="BLR4935 PROTEIN"/>
    <property type="match status" value="1"/>
</dbReference>
<dbReference type="SUPFAM" id="SSF56954">
    <property type="entry name" value="Outer membrane efflux proteins (OEP)"/>
    <property type="match status" value="1"/>
</dbReference>
<protein>
    <submittedName>
        <fullName evidence="3">TolC family protein</fullName>
    </submittedName>
</protein>
<name>A0ABV9NFL6_9PROT</name>
<comment type="caution">
    <text evidence="3">The sequence shown here is derived from an EMBL/GenBank/DDBJ whole genome shotgun (WGS) entry which is preliminary data.</text>
</comment>
<feature type="compositionally biased region" description="Basic and acidic residues" evidence="1">
    <location>
        <begin position="468"/>
        <end position="480"/>
    </location>
</feature>
<dbReference type="InterPro" id="IPR010131">
    <property type="entry name" value="MdtP/NodT-like"/>
</dbReference>
<keyword evidence="4" id="KW-1185">Reference proteome</keyword>
<evidence type="ECO:0000256" key="2">
    <source>
        <dbReference type="SAM" id="SignalP"/>
    </source>
</evidence>
<dbReference type="PANTHER" id="PTHR30203">
    <property type="entry name" value="OUTER MEMBRANE CATION EFFLUX PROTEIN"/>
    <property type="match status" value="1"/>
</dbReference>
<dbReference type="EMBL" id="JBHSGQ010000010">
    <property type="protein sequence ID" value="MFC4726359.1"/>
    <property type="molecule type" value="Genomic_DNA"/>
</dbReference>
<keyword evidence="2" id="KW-0732">Signal</keyword>
<gene>
    <name evidence="3" type="ORF">ACFPB0_13765</name>
</gene>
<feature type="region of interest" description="Disordered" evidence="1">
    <location>
        <begin position="447"/>
        <end position="480"/>
    </location>
</feature>
<dbReference type="RefSeq" id="WP_371395136.1">
    <property type="nucleotide sequence ID" value="NZ_CP163422.1"/>
</dbReference>
<evidence type="ECO:0000256" key="1">
    <source>
        <dbReference type="SAM" id="MobiDB-lite"/>
    </source>
</evidence>
<proteinExistence type="predicted"/>
<dbReference type="Gene3D" id="1.20.1600.10">
    <property type="entry name" value="Outer membrane efflux proteins (OEP)"/>
    <property type="match status" value="1"/>
</dbReference>
<dbReference type="PROSITE" id="PS51257">
    <property type="entry name" value="PROKAR_LIPOPROTEIN"/>
    <property type="match status" value="1"/>
</dbReference>
<evidence type="ECO:0000313" key="4">
    <source>
        <dbReference type="Proteomes" id="UP001596024"/>
    </source>
</evidence>
<feature type="signal peptide" evidence="2">
    <location>
        <begin position="1"/>
        <end position="25"/>
    </location>
</feature>